<protein>
    <submittedName>
        <fullName evidence="1">Uncharacterized protein</fullName>
    </submittedName>
</protein>
<dbReference type="RefSeq" id="WP_156729326.1">
    <property type="nucleotide sequence ID" value="NZ_CACRUK010000021.1"/>
</dbReference>
<dbReference type="AlphaFoldDB" id="A0A6N3CIN3"/>
<name>A0A6N3CIN3_MEDGN</name>
<accession>A0A6N3CIN3</accession>
<dbReference type="EMBL" id="CACRUK010000021">
    <property type="protein sequence ID" value="VYU16600.1"/>
    <property type="molecule type" value="Genomic_DNA"/>
</dbReference>
<evidence type="ECO:0000313" key="1">
    <source>
        <dbReference type="EMBL" id="VYU16600.1"/>
    </source>
</evidence>
<reference evidence="1" key="1">
    <citation type="submission" date="2019-11" db="EMBL/GenBank/DDBJ databases">
        <authorList>
            <person name="Feng L."/>
        </authorList>
    </citation>
    <scope>NUCLEOTIDE SEQUENCE</scope>
    <source>
        <strain evidence="1">RgnavusLFYP19</strain>
    </source>
</reference>
<organism evidence="1">
    <name type="scientific">Mediterraneibacter gnavus</name>
    <name type="common">Ruminococcus gnavus</name>
    <dbReference type="NCBI Taxonomy" id="33038"/>
    <lineage>
        <taxon>Bacteria</taxon>
        <taxon>Bacillati</taxon>
        <taxon>Bacillota</taxon>
        <taxon>Clostridia</taxon>
        <taxon>Lachnospirales</taxon>
        <taxon>Lachnospiraceae</taxon>
        <taxon>Mediterraneibacter</taxon>
    </lineage>
</organism>
<gene>
    <name evidence="1" type="ORF">RGLFYP19_01604</name>
</gene>
<proteinExistence type="predicted"/>
<sequence length="542" mass="63177">MTSEVFFKNLDLTAIVRKSTEKEKPVKLEEGDAEKLCSIVEMDTPESCLVLHEVYEKYKALGYYPKELLQAVYFVIYRDCRKLYVKEKEAYKTAPDENYKILGKNGLVQGEKRAGITTEVFKRVIGGSSKIQEKWGMSPFDDFMSNIYDPVDMFSLKMRGDLFRRIIVRVLQERFCSMLIDLSGDVTLFEDIYPQKREIMLVSNSNIGDFYYVIKNEFNEFCKTLDLYMKDEVIEQDAMLESLKETAKYTKADLYDMLPENVRLDLECEESSEEDKKDYIFSYPYQYEGDMVVRAVQYFLTVVDIKELNDIDTTKKKLKVLGERLSKTTVVCGTMNSLLEGITKKEISLLDFEDTIKGKISDTDIEKSIRVLKEGHFEELEKMKNVSPRRKKGLLFYDYTVRRNIQDLVSFANFVNTHDCFWMTVCNKDDILVRELFKGEGRYSYELNTDGVFKNFFFSGDYFNEVSTKKVLITNILAGTKVDDDRVLFIPEVEQSPIFSNLERAFKNSNVGKNDYTKILVRETTEEAPDYADIIEQLEEEE</sequence>